<evidence type="ECO:0000313" key="1">
    <source>
        <dbReference type="EMBL" id="KAL3953904.1"/>
    </source>
</evidence>
<keyword evidence="2" id="KW-1185">Reference proteome</keyword>
<comment type="caution">
    <text evidence="1">The sequence shown here is derived from an EMBL/GenBank/DDBJ whole genome shotgun (WGS) entry which is preliminary data.</text>
</comment>
<evidence type="ECO:0000313" key="2">
    <source>
        <dbReference type="Proteomes" id="UP001638806"/>
    </source>
</evidence>
<reference evidence="1" key="1">
    <citation type="submission" date="2024-12" db="EMBL/GenBank/DDBJ databases">
        <title>Comparative genomics and development of molecular markers within Purpureocillium lilacinum and among Purpureocillium species.</title>
        <authorList>
            <person name="Yeh Z.-Y."/>
            <person name="Ni N.-T."/>
            <person name="Lo P.-H."/>
            <person name="Mushyakhwo K."/>
            <person name="Lin C.-F."/>
            <person name="Nai Y.-S."/>
        </authorList>
    </citation>
    <scope>NUCLEOTIDE SEQUENCE</scope>
    <source>
        <strain evidence="1">NCHU-NPUST-175</strain>
    </source>
</reference>
<accession>A0ACC4DDK8</accession>
<gene>
    <name evidence="1" type="ORF">ACCO45_011860</name>
</gene>
<dbReference type="EMBL" id="JBGNUJ010000011">
    <property type="protein sequence ID" value="KAL3953904.1"/>
    <property type="molecule type" value="Genomic_DNA"/>
</dbReference>
<protein>
    <submittedName>
        <fullName evidence="1">Uncharacterized protein</fullName>
    </submittedName>
</protein>
<dbReference type="Proteomes" id="UP001638806">
    <property type="component" value="Unassembled WGS sequence"/>
</dbReference>
<sequence>MSAAEVDVGIQEDTKDIGLGDIPEGEDEMSMAKEIRDEMMEEDDGEGDAEGSSATDAMEMSERLMDDMKSTYFETQMTGQKRSRAKARRTPVPVWLPLTIPAIPEKGDFDVTRLRESKYFFS</sequence>
<proteinExistence type="predicted"/>
<organism evidence="1 2">
    <name type="scientific">Purpureocillium lilacinum</name>
    <name type="common">Paecilomyces lilacinus</name>
    <dbReference type="NCBI Taxonomy" id="33203"/>
    <lineage>
        <taxon>Eukaryota</taxon>
        <taxon>Fungi</taxon>
        <taxon>Dikarya</taxon>
        <taxon>Ascomycota</taxon>
        <taxon>Pezizomycotina</taxon>
        <taxon>Sordariomycetes</taxon>
        <taxon>Hypocreomycetidae</taxon>
        <taxon>Hypocreales</taxon>
        <taxon>Ophiocordycipitaceae</taxon>
        <taxon>Purpureocillium</taxon>
    </lineage>
</organism>
<name>A0ACC4DDK8_PURLI</name>